<evidence type="ECO:0000256" key="4">
    <source>
        <dbReference type="ARBA" id="ARBA00022833"/>
    </source>
</evidence>
<dbReference type="RefSeq" id="WP_027894548.1">
    <property type="nucleotide sequence ID" value="NZ_CP027569.1"/>
</dbReference>
<keyword evidence="5 6" id="KW-0482">Metalloprotease</keyword>
<protein>
    <submittedName>
        <fullName evidence="8">Peptidase M48</fullName>
    </submittedName>
</protein>
<accession>A0A2S0M9L2</accession>
<keyword evidence="3 6" id="KW-0378">Hydrolase</keyword>
<reference evidence="8 9" key="1">
    <citation type="journal article" date="2018" name="Genome Announc.">
        <title>Complete genomes of two Megasphaera elsdenii strains, NCIMB 702410 and ATCC 25940.</title>
        <authorList>
            <person name="Hatmaker E.A."/>
            <person name="O'Dell K."/>
            <person name="Riley L.A."/>
            <person name="Klingeman D.M."/>
            <person name="Guss A.M."/>
        </authorList>
    </citation>
    <scope>NUCLEOTIDE SEQUENCE [LARGE SCALE GENOMIC DNA]</scope>
    <source>
        <strain evidence="8 9">NCIMB702410</strain>
    </source>
</reference>
<dbReference type="InterPro" id="IPR051156">
    <property type="entry name" value="Mito/Outer_Membr_Metalloprot"/>
</dbReference>
<dbReference type="Gene3D" id="3.30.2010.10">
    <property type="entry name" value="Metalloproteases ('zincins'), catalytic domain"/>
    <property type="match status" value="1"/>
</dbReference>
<organism evidence="8 9">
    <name type="scientific">Megasphaera elsdenii</name>
    <dbReference type="NCBI Taxonomy" id="907"/>
    <lineage>
        <taxon>Bacteria</taxon>
        <taxon>Bacillati</taxon>
        <taxon>Bacillota</taxon>
        <taxon>Negativicutes</taxon>
        <taxon>Veillonellales</taxon>
        <taxon>Veillonellaceae</taxon>
        <taxon>Megasphaera</taxon>
    </lineage>
</organism>
<evidence type="ECO:0000259" key="7">
    <source>
        <dbReference type="Pfam" id="PF01435"/>
    </source>
</evidence>
<dbReference type="InterPro" id="IPR001915">
    <property type="entry name" value="Peptidase_M48"/>
</dbReference>
<dbReference type="PANTHER" id="PTHR22726">
    <property type="entry name" value="METALLOENDOPEPTIDASE OMA1"/>
    <property type="match status" value="1"/>
</dbReference>
<evidence type="ECO:0000256" key="5">
    <source>
        <dbReference type="ARBA" id="ARBA00023049"/>
    </source>
</evidence>
<dbReference type="Proteomes" id="UP000238358">
    <property type="component" value="Chromosome"/>
</dbReference>
<keyword evidence="2" id="KW-0479">Metal-binding</keyword>
<evidence type="ECO:0000256" key="2">
    <source>
        <dbReference type="ARBA" id="ARBA00022723"/>
    </source>
</evidence>
<evidence type="ECO:0000313" key="9">
    <source>
        <dbReference type="Proteomes" id="UP000238358"/>
    </source>
</evidence>
<dbReference type="PANTHER" id="PTHR22726:SF1">
    <property type="entry name" value="METALLOENDOPEPTIDASE OMA1, MITOCHONDRIAL"/>
    <property type="match status" value="1"/>
</dbReference>
<comment type="similarity">
    <text evidence="6">Belongs to the peptidase M48 family.</text>
</comment>
<sequence>MNMKKKAAAACVAVMAAVSLPMGIVPVQPVQADLITDVIGGLQVKSALSKQIKHYDTTKEGQDEIYQAVTKRTGVLDNEYYNERLASIMNRLSHSIAQTDSSIKTLPYRWYVSPDKTFNAACTMGHVMIVNKGMFDLVSNDDEIAVVLGHEMGHGQKHHVANSTQKKVNVEIGKMVLADTIGGSGLNNLILNTISNQIETVHIDRAAEWEADNLSFGYITGAGYNPGATAAIWQRVMEKYGDNTSDFVGEIFSPSDHPSHQERRDSYAKKLYEMSGKHASVKDGTVYVNGKKFIKPAATYSMSSAERSYFVLGNLAAAYQNGHSKQPATASGGTLYLGPQNIMTPVNGDPSAEELAAQLNKIK</sequence>
<dbReference type="OrthoDB" id="1624239at2"/>
<proteinExistence type="inferred from homology"/>
<evidence type="ECO:0000256" key="1">
    <source>
        <dbReference type="ARBA" id="ARBA00022670"/>
    </source>
</evidence>
<keyword evidence="1 6" id="KW-0645">Protease</keyword>
<feature type="domain" description="Peptidase M48" evidence="7">
    <location>
        <begin position="83"/>
        <end position="263"/>
    </location>
</feature>
<evidence type="ECO:0000313" key="8">
    <source>
        <dbReference type="EMBL" id="AVO28123.1"/>
    </source>
</evidence>
<evidence type="ECO:0000256" key="3">
    <source>
        <dbReference type="ARBA" id="ARBA00022801"/>
    </source>
</evidence>
<dbReference type="GO" id="GO:0046872">
    <property type="term" value="F:metal ion binding"/>
    <property type="evidence" value="ECO:0007669"/>
    <property type="project" value="UniProtKB-KW"/>
</dbReference>
<dbReference type="GO" id="GO:0004222">
    <property type="term" value="F:metalloendopeptidase activity"/>
    <property type="evidence" value="ECO:0007669"/>
    <property type="project" value="InterPro"/>
</dbReference>
<dbReference type="EMBL" id="CP027569">
    <property type="protein sequence ID" value="AVO28123.1"/>
    <property type="molecule type" value="Genomic_DNA"/>
</dbReference>
<dbReference type="AlphaFoldDB" id="A0A2S0M9L2"/>
<gene>
    <name evidence="8" type="ORF">C6Y28_11045</name>
</gene>
<dbReference type="GO" id="GO:0016020">
    <property type="term" value="C:membrane"/>
    <property type="evidence" value="ECO:0007669"/>
    <property type="project" value="TreeGrafter"/>
</dbReference>
<dbReference type="GO" id="GO:0051603">
    <property type="term" value="P:proteolysis involved in protein catabolic process"/>
    <property type="evidence" value="ECO:0007669"/>
    <property type="project" value="TreeGrafter"/>
</dbReference>
<dbReference type="Pfam" id="PF01435">
    <property type="entry name" value="Peptidase_M48"/>
    <property type="match status" value="1"/>
</dbReference>
<name>A0A2S0M9L2_MEGEL</name>
<dbReference type="CDD" id="cd07324">
    <property type="entry name" value="M48C_Oma1-like"/>
    <property type="match status" value="1"/>
</dbReference>
<comment type="cofactor">
    <cofactor evidence="6">
        <name>Zn(2+)</name>
        <dbReference type="ChEBI" id="CHEBI:29105"/>
    </cofactor>
    <text evidence="6">Binds 1 zinc ion per subunit.</text>
</comment>
<evidence type="ECO:0000256" key="6">
    <source>
        <dbReference type="RuleBase" id="RU003983"/>
    </source>
</evidence>
<keyword evidence="4 6" id="KW-0862">Zinc</keyword>